<evidence type="ECO:0000256" key="7">
    <source>
        <dbReference type="ARBA" id="ARBA00022475"/>
    </source>
</evidence>
<evidence type="ECO:0000256" key="5">
    <source>
        <dbReference type="ARBA" id="ARBA00022448"/>
    </source>
</evidence>
<dbReference type="EMBL" id="FOGJ01000009">
    <property type="protein sequence ID" value="SER68038.1"/>
    <property type="molecule type" value="Genomic_DNA"/>
</dbReference>
<comment type="similarity">
    <text evidence="3">Belongs to the multi antimicrobial extrusion (MATE) (TC 2.A.66.1) family.</text>
</comment>
<evidence type="ECO:0000256" key="8">
    <source>
        <dbReference type="ARBA" id="ARBA00022692"/>
    </source>
</evidence>
<name>A0A1H9R5R3_BUTFI</name>
<keyword evidence="8 13" id="KW-0812">Transmembrane</keyword>
<feature type="transmembrane region" description="Helical" evidence="13">
    <location>
        <begin position="137"/>
        <end position="159"/>
    </location>
</feature>
<dbReference type="GO" id="GO:0015297">
    <property type="term" value="F:antiporter activity"/>
    <property type="evidence" value="ECO:0007669"/>
    <property type="project" value="UniProtKB-KW"/>
</dbReference>
<dbReference type="GO" id="GO:0005886">
    <property type="term" value="C:plasma membrane"/>
    <property type="evidence" value="ECO:0007669"/>
    <property type="project" value="UniProtKB-SubCell"/>
</dbReference>
<evidence type="ECO:0000256" key="2">
    <source>
        <dbReference type="ARBA" id="ARBA00004651"/>
    </source>
</evidence>
<keyword evidence="6" id="KW-0050">Antiport</keyword>
<keyword evidence="5" id="KW-0813">Transport</keyword>
<accession>A0A1H9R5R3</accession>
<proteinExistence type="inferred from homology"/>
<feature type="transmembrane region" description="Helical" evidence="13">
    <location>
        <begin position="414"/>
        <end position="437"/>
    </location>
</feature>
<keyword evidence="9 13" id="KW-1133">Transmembrane helix</keyword>
<evidence type="ECO:0000256" key="1">
    <source>
        <dbReference type="ARBA" id="ARBA00003408"/>
    </source>
</evidence>
<evidence type="ECO:0000256" key="3">
    <source>
        <dbReference type="ARBA" id="ARBA00010199"/>
    </source>
</evidence>
<dbReference type="OrthoDB" id="9776324at2"/>
<feature type="transmembrane region" description="Helical" evidence="13">
    <location>
        <begin position="96"/>
        <end position="117"/>
    </location>
</feature>
<dbReference type="Pfam" id="PF01554">
    <property type="entry name" value="MatE"/>
    <property type="match status" value="2"/>
</dbReference>
<evidence type="ECO:0000256" key="12">
    <source>
        <dbReference type="ARBA" id="ARBA00031636"/>
    </source>
</evidence>
<keyword evidence="11 13" id="KW-0472">Membrane</keyword>
<evidence type="ECO:0000256" key="4">
    <source>
        <dbReference type="ARBA" id="ARBA00020268"/>
    </source>
</evidence>
<feature type="transmembrane region" description="Helical" evidence="13">
    <location>
        <begin position="54"/>
        <end position="84"/>
    </location>
</feature>
<dbReference type="CDD" id="cd13138">
    <property type="entry name" value="MATE_yoeA_like"/>
    <property type="match status" value="1"/>
</dbReference>
<dbReference type="InterPro" id="IPR002528">
    <property type="entry name" value="MATE_fam"/>
</dbReference>
<keyword evidence="7" id="KW-1003">Cell membrane</keyword>
<dbReference type="InterPro" id="IPR048279">
    <property type="entry name" value="MdtK-like"/>
</dbReference>
<reference evidence="14 15" key="1">
    <citation type="submission" date="2016-10" db="EMBL/GenBank/DDBJ databases">
        <authorList>
            <person name="de Groot N.N."/>
        </authorList>
    </citation>
    <scope>NUCLEOTIDE SEQUENCE [LARGE SCALE GENOMIC DNA]</scope>
    <source>
        <strain evidence="14 15">AR40</strain>
    </source>
</reference>
<evidence type="ECO:0000313" key="15">
    <source>
        <dbReference type="Proteomes" id="UP000182584"/>
    </source>
</evidence>
<dbReference type="NCBIfam" id="TIGR00797">
    <property type="entry name" value="matE"/>
    <property type="match status" value="1"/>
</dbReference>
<evidence type="ECO:0000256" key="11">
    <source>
        <dbReference type="ARBA" id="ARBA00023136"/>
    </source>
</evidence>
<comment type="function">
    <text evidence="1">Multidrug efflux pump.</text>
</comment>
<dbReference type="GO" id="GO:0006811">
    <property type="term" value="P:monoatomic ion transport"/>
    <property type="evidence" value="ECO:0007669"/>
    <property type="project" value="UniProtKB-KW"/>
</dbReference>
<dbReference type="eggNOG" id="COG0534">
    <property type="taxonomic scope" value="Bacteria"/>
</dbReference>
<sequence length="449" mass="49579">MARSKNIDMTKGPILKELVLFALPLLLGNAFQQLYNTVDSVIVGQFVGPESLAAVTSTAVIINTLVGLFVGFSTGSSVIISQFFGAQKGDMLRKSIHTALSATFIMGIIFMILGYFITPPLIVLMKTDVTVIEPATTYLRIYFLGILGLMFYNMTSAILRAIGDSVRPLMFLILTSVLNIILDLVFVIRFEMGVAGVAYATIIAQFVSAFMGMFVLIRSKESYSISLKEMHIDASILKRIFAVGLPAGLQMAIISFSNIFVQSYINSFGAASTAGWGSYGRIDAFVMLPLQSIALANTTFTGQNAGAKNPDRIKQGIKVSLLLAIIVTIVICAAEYAGAPYIIRFFTKDEAVMKYGIIFIRCNCMFDFFCCFNQIHAGVLRGIGDATAPMFIMIFSFVVFRQIYLFVITRLTPSIYPVSLSFPVGWMMCSILMMIYFRLSHWEKKIHTI</sequence>
<dbReference type="GO" id="GO:0042910">
    <property type="term" value="F:xenobiotic transmembrane transporter activity"/>
    <property type="evidence" value="ECO:0007669"/>
    <property type="project" value="InterPro"/>
</dbReference>
<dbReference type="InterPro" id="IPR050222">
    <property type="entry name" value="MATE_MdtK"/>
</dbReference>
<evidence type="ECO:0000256" key="6">
    <source>
        <dbReference type="ARBA" id="ARBA00022449"/>
    </source>
</evidence>
<dbReference type="AlphaFoldDB" id="A0A1H9R5R3"/>
<gene>
    <name evidence="14" type="ORF">SAMN04487884_10952</name>
</gene>
<dbReference type="RefSeq" id="WP_074755612.1">
    <property type="nucleotide sequence ID" value="NZ_FOGJ01000009.1"/>
</dbReference>
<dbReference type="Proteomes" id="UP000182584">
    <property type="component" value="Unassembled WGS sequence"/>
</dbReference>
<dbReference type="PANTHER" id="PTHR43298:SF2">
    <property type="entry name" value="FMN_FAD EXPORTER YEEO-RELATED"/>
    <property type="match status" value="1"/>
</dbReference>
<protein>
    <recommendedName>
        <fullName evidence="4">Probable multidrug resistance protein NorM</fullName>
    </recommendedName>
    <alternativeName>
        <fullName evidence="12">Multidrug-efflux transporter</fullName>
    </alternativeName>
</protein>
<keyword evidence="10" id="KW-0406">Ion transport</keyword>
<feature type="transmembrane region" description="Helical" evidence="13">
    <location>
        <begin position="171"/>
        <end position="190"/>
    </location>
</feature>
<feature type="transmembrane region" description="Helical" evidence="13">
    <location>
        <begin position="240"/>
        <end position="261"/>
    </location>
</feature>
<feature type="transmembrane region" description="Helical" evidence="13">
    <location>
        <begin position="321"/>
        <end position="343"/>
    </location>
</feature>
<dbReference type="PANTHER" id="PTHR43298">
    <property type="entry name" value="MULTIDRUG RESISTANCE PROTEIN NORM-RELATED"/>
    <property type="match status" value="1"/>
</dbReference>
<dbReference type="PIRSF" id="PIRSF006603">
    <property type="entry name" value="DinF"/>
    <property type="match status" value="1"/>
</dbReference>
<feature type="transmembrane region" description="Helical" evidence="13">
    <location>
        <begin position="387"/>
        <end position="408"/>
    </location>
</feature>
<evidence type="ECO:0000256" key="13">
    <source>
        <dbReference type="SAM" id="Phobius"/>
    </source>
</evidence>
<comment type="subcellular location">
    <subcellularLocation>
        <location evidence="2">Cell membrane</location>
        <topology evidence="2">Multi-pass membrane protein</topology>
    </subcellularLocation>
</comment>
<evidence type="ECO:0000313" key="14">
    <source>
        <dbReference type="EMBL" id="SER68038.1"/>
    </source>
</evidence>
<evidence type="ECO:0000256" key="9">
    <source>
        <dbReference type="ARBA" id="ARBA00022989"/>
    </source>
</evidence>
<feature type="transmembrane region" description="Helical" evidence="13">
    <location>
        <begin position="196"/>
        <end position="219"/>
    </location>
</feature>
<organism evidence="14 15">
    <name type="scientific">Butyrivibrio fibrisolvens</name>
    <dbReference type="NCBI Taxonomy" id="831"/>
    <lineage>
        <taxon>Bacteria</taxon>
        <taxon>Bacillati</taxon>
        <taxon>Bacillota</taxon>
        <taxon>Clostridia</taxon>
        <taxon>Lachnospirales</taxon>
        <taxon>Lachnospiraceae</taxon>
        <taxon>Butyrivibrio</taxon>
    </lineage>
</organism>
<evidence type="ECO:0000256" key="10">
    <source>
        <dbReference type="ARBA" id="ARBA00023065"/>
    </source>
</evidence>